<evidence type="ECO:0000313" key="2">
    <source>
        <dbReference type="Proteomes" id="UP001501752"/>
    </source>
</evidence>
<dbReference type="Proteomes" id="UP001501752">
    <property type="component" value="Unassembled WGS sequence"/>
</dbReference>
<dbReference type="EMBL" id="BAABIS010000001">
    <property type="protein sequence ID" value="GAA4878452.1"/>
    <property type="molecule type" value="Genomic_DNA"/>
</dbReference>
<evidence type="ECO:0000313" key="1">
    <source>
        <dbReference type="EMBL" id="GAA4878452.1"/>
    </source>
</evidence>
<protein>
    <submittedName>
        <fullName evidence="1">Uncharacterized protein</fullName>
    </submittedName>
</protein>
<sequence>MDPIVMAAGTTLVSAMATSAWEQARDAAVGLWRRVHPERAEQVGAELETVRAEVLEARRTGDAETEQALAGTWQAELQRLVREDAALIEEVRRMLEERLTPVLPADERTRIGKLTMKAEASGHARVFQAGRDQHITDS</sequence>
<reference evidence="2" key="1">
    <citation type="journal article" date="2019" name="Int. J. Syst. Evol. Microbiol.">
        <title>The Global Catalogue of Microorganisms (GCM) 10K type strain sequencing project: providing services to taxonomists for standard genome sequencing and annotation.</title>
        <authorList>
            <consortium name="The Broad Institute Genomics Platform"/>
            <consortium name="The Broad Institute Genome Sequencing Center for Infectious Disease"/>
            <person name="Wu L."/>
            <person name="Ma J."/>
        </authorList>
    </citation>
    <scope>NUCLEOTIDE SEQUENCE [LARGE SCALE GENOMIC DNA]</scope>
    <source>
        <strain evidence="2">JCM 13006</strain>
    </source>
</reference>
<name>A0ABP9ELS1_9ACTN</name>
<comment type="caution">
    <text evidence="1">The sequence shown here is derived from an EMBL/GenBank/DDBJ whole genome shotgun (WGS) entry which is preliminary data.</text>
</comment>
<proteinExistence type="predicted"/>
<dbReference type="RefSeq" id="WP_345700758.1">
    <property type="nucleotide sequence ID" value="NZ_BAABIS010000001.1"/>
</dbReference>
<gene>
    <name evidence="1" type="ORF">GCM10023235_68220</name>
</gene>
<keyword evidence="2" id="KW-1185">Reference proteome</keyword>
<organism evidence="1 2">
    <name type="scientific">Kitasatospora terrestris</name>
    <dbReference type="NCBI Taxonomy" id="258051"/>
    <lineage>
        <taxon>Bacteria</taxon>
        <taxon>Bacillati</taxon>
        <taxon>Actinomycetota</taxon>
        <taxon>Actinomycetes</taxon>
        <taxon>Kitasatosporales</taxon>
        <taxon>Streptomycetaceae</taxon>
        <taxon>Kitasatospora</taxon>
    </lineage>
</organism>
<accession>A0ABP9ELS1</accession>